<comment type="similarity">
    <text evidence="12">Belongs to the pannexin family.</text>
</comment>
<keyword evidence="3 12" id="KW-0813">Transport</keyword>
<dbReference type="AlphaFoldDB" id="A0A0B2VME4"/>
<evidence type="ECO:0000313" key="15">
    <source>
        <dbReference type="Proteomes" id="UP000031036"/>
    </source>
</evidence>
<evidence type="ECO:0000256" key="12">
    <source>
        <dbReference type="RuleBase" id="RU010713"/>
    </source>
</evidence>
<keyword evidence="15" id="KW-1185">Reference proteome</keyword>
<feature type="region of interest" description="Disordered" evidence="13">
    <location>
        <begin position="424"/>
        <end position="468"/>
    </location>
</feature>
<gene>
    <name evidence="14" type="primary">inx-3</name>
    <name evidence="12" type="synonym">inx</name>
    <name evidence="14" type="ORF">Tcan_08998</name>
</gene>
<evidence type="ECO:0000256" key="7">
    <source>
        <dbReference type="ARBA" id="ARBA00022949"/>
    </source>
</evidence>
<dbReference type="Proteomes" id="UP000031036">
    <property type="component" value="Unassembled WGS sequence"/>
</dbReference>
<dbReference type="PROSITE" id="PS51013">
    <property type="entry name" value="PANNEXIN"/>
    <property type="match status" value="1"/>
</dbReference>
<dbReference type="GO" id="GO:0005243">
    <property type="term" value="F:gap junction channel activity"/>
    <property type="evidence" value="ECO:0007669"/>
    <property type="project" value="TreeGrafter"/>
</dbReference>
<proteinExistence type="inferred from homology"/>
<comment type="subcellular location">
    <subcellularLocation>
        <location evidence="1">Cell junction</location>
        <location evidence="1">Gap junction</location>
    </subcellularLocation>
    <subcellularLocation>
        <location evidence="2 12">Cell membrane</location>
        <topology evidence="2 12">Multi-pass membrane protein</topology>
    </subcellularLocation>
</comment>
<dbReference type="GO" id="GO:0005921">
    <property type="term" value="C:gap junction"/>
    <property type="evidence" value="ECO:0007669"/>
    <property type="project" value="UniProtKB-SubCell"/>
</dbReference>
<sequence length="468" mass="53621">MLVEIPLLGKFLSAATSHRLDDIVDRLHFVATVTALVLCAMFVGAKQHFGQPIQCMLPAHLDRGSWSSYGQYFCFVESTYRLTYNRTVPTTEERISLKKSSGVELNYYQWVPYFFAIQALCFYVPSWIWHTLQRYGMLDMQTVVDEAVAIRNTTRMDQRSKKLDKVVEFIRGSFEYRDSVQQSVRFFGALSPTKLGFYSTAIYMLTKLVWLANDVAQLKLISKFLGIDSIIWALQPTKLITTVVNAGSTATIHYFPRVTFCDMERYTIGQTELDTFQCVLMLNVINEKLFLMLWYWIVFLIVVALLNFVYTVSHLVQPWCREAIIRFYVQSNELEEDEYFAATSDQKIHNFISNVLGTDGVLMLRFVHSHAGAIVARDITVRLFRAYNCIYPVLPSGGGVNNGWMGMPKNSRMDRNPFYWKNTRPGAIASAPEPSVDSTNVRPRFPKPSTSRSEEYGNEKTNPPKIVA</sequence>
<evidence type="ECO:0000256" key="9">
    <source>
        <dbReference type="ARBA" id="ARBA00023065"/>
    </source>
</evidence>
<dbReference type="GO" id="GO:0005886">
    <property type="term" value="C:plasma membrane"/>
    <property type="evidence" value="ECO:0007669"/>
    <property type="project" value="UniProtKB-SubCell"/>
</dbReference>
<comment type="caution">
    <text evidence="14">The sequence shown here is derived from an EMBL/GenBank/DDBJ whole genome shotgun (WGS) entry which is preliminary data.</text>
</comment>
<name>A0A0B2VME4_TOXCA</name>
<evidence type="ECO:0000256" key="2">
    <source>
        <dbReference type="ARBA" id="ARBA00004651"/>
    </source>
</evidence>
<feature type="transmembrane region" description="Helical" evidence="12">
    <location>
        <begin position="27"/>
        <end position="45"/>
    </location>
</feature>
<feature type="transmembrane region" description="Helical" evidence="12">
    <location>
        <begin position="289"/>
        <end position="310"/>
    </location>
</feature>
<dbReference type="OrthoDB" id="5867527at2759"/>
<dbReference type="EMBL" id="JPKZ01001394">
    <property type="protein sequence ID" value="KHN82215.1"/>
    <property type="molecule type" value="Genomic_DNA"/>
</dbReference>
<dbReference type="PANTHER" id="PTHR11893">
    <property type="entry name" value="INNEXIN"/>
    <property type="match status" value="1"/>
</dbReference>
<dbReference type="PANTHER" id="PTHR11893:SF20">
    <property type="entry name" value="INNEXIN-3"/>
    <property type="match status" value="1"/>
</dbReference>
<evidence type="ECO:0000256" key="5">
    <source>
        <dbReference type="ARBA" id="ARBA00022692"/>
    </source>
</evidence>
<keyword evidence="6" id="KW-0303">Gap junction</keyword>
<protein>
    <recommendedName>
        <fullName evidence="12">Innexin</fullName>
    </recommendedName>
</protein>
<keyword evidence="10 12" id="KW-0472">Membrane</keyword>
<dbReference type="Pfam" id="PF00876">
    <property type="entry name" value="Innexin"/>
    <property type="match status" value="1"/>
</dbReference>
<dbReference type="GO" id="GO:0034220">
    <property type="term" value="P:monoatomic ion transmembrane transport"/>
    <property type="evidence" value="ECO:0007669"/>
    <property type="project" value="UniProtKB-KW"/>
</dbReference>
<evidence type="ECO:0000256" key="13">
    <source>
        <dbReference type="SAM" id="MobiDB-lite"/>
    </source>
</evidence>
<evidence type="ECO:0000256" key="8">
    <source>
        <dbReference type="ARBA" id="ARBA00022989"/>
    </source>
</evidence>
<comment type="caution">
    <text evidence="12">Lacks conserved residue(s) required for the propagation of feature annotation.</text>
</comment>
<keyword evidence="5 12" id="KW-0812">Transmembrane</keyword>
<feature type="transmembrane region" description="Helical" evidence="12">
    <location>
        <begin position="107"/>
        <end position="129"/>
    </location>
</feature>
<dbReference type="PRINTS" id="PR01262">
    <property type="entry name" value="INNEXIN"/>
</dbReference>
<keyword evidence="4" id="KW-1003">Cell membrane</keyword>
<accession>A0A0B2VME4</accession>
<evidence type="ECO:0000256" key="3">
    <source>
        <dbReference type="ARBA" id="ARBA00022448"/>
    </source>
</evidence>
<evidence type="ECO:0000256" key="1">
    <source>
        <dbReference type="ARBA" id="ARBA00004610"/>
    </source>
</evidence>
<keyword evidence="7" id="KW-0965">Cell junction</keyword>
<organism evidence="14 15">
    <name type="scientific">Toxocara canis</name>
    <name type="common">Canine roundworm</name>
    <dbReference type="NCBI Taxonomy" id="6265"/>
    <lineage>
        <taxon>Eukaryota</taxon>
        <taxon>Metazoa</taxon>
        <taxon>Ecdysozoa</taxon>
        <taxon>Nematoda</taxon>
        <taxon>Chromadorea</taxon>
        <taxon>Rhabditida</taxon>
        <taxon>Spirurina</taxon>
        <taxon>Ascaridomorpha</taxon>
        <taxon>Ascaridoidea</taxon>
        <taxon>Toxocaridae</taxon>
        <taxon>Toxocara</taxon>
    </lineage>
</organism>
<keyword evidence="9 12" id="KW-0406">Ion transport</keyword>
<evidence type="ECO:0000256" key="11">
    <source>
        <dbReference type="ARBA" id="ARBA00023303"/>
    </source>
</evidence>
<dbReference type="OMA" id="FCYMAKY"/>
<keyword evidence="8 12" id="KW-1133">Transmembrane helix</keyword>
<evidence type="ECO:0000256" key="4">
    <source>
        <dbReference type="ARBA" id="ARBA00022475"/>
    </source>
</evidence>
<reference evidence="14 15" key="1">
    <citation type="submission" date="2014-11" db="EMBL/GenBank/DDBJ databases">
        <title>Genetic blueprint of the zoonotic pathogen Toxocara canis.</title>
        <authorList>
            <person name="Zhu X.-Q."/>
            <person name="Korhonen P.K."/>
            <person name="Cai H."/>
            <person name="Young N.D."/>
            <person name="Nejsum P."/>
            <person name="von Samson-Himmelstjerna G."/>
            <person name="Boag P.R."/>
            <person name="Tan P."/>
            <person name="Li Q."/>
            <person name="Min J."/>
            <person name="Yang Y."/>
            <person name="Wang X."/>
            <person name="Fang X."/>
            <person name="Hall R.S."/>
            <person name="Hofmann A."/>
            <person name="Sternberg P.W."/>
            <person name="Jex A.R."/>
            <person name="Gasser R.B."/>
        </authorList>
    </citation>
    <scope>NUCLEOTIDE SEQUENCE [LARGE SCALE GENOMIC DNA]</scope>
    <source>
        <strain evidence="14">PN_DK_2014</strain>
    </source>
</reference>
<keyword evidence="11 12" id="KW-0407">Ion channel</keyword>
<evidence type="ECO:0000256" key="10">
    <source>
        <dbReference type="ARBA" id="ARBA00023136"/>
    </source>
</evidence>
<dbReference type="InterPro" id="IPR000990">
    <property type="entry name" value="Innexin"/>
</dbReference>
<evidence type="ECO:0000313" key="14">
    <source>
        <dbReference type="EMBL" id="KHN82215.1"/>
    </source>
</evidence>
<comment type="function">
    <text evidence="12">Structural component of the gap junctions.</text>
</comment>
<dbReference type="STRING" id="6265.A0A0B2VME4"/>
<evidence type="ECO:0000256" key="6">
    <source>
        <dbReference type="ARBA" id="ARBA00022868"/>
    </source>
</evidence>